<gene>
    <name evidence="1" type="ORF">D187_003097</name>
</gene>
<evidence type="ECO:0000313" key="2">
    <source>
        <dbReference type="Proteomes" id="UP000011682"/>
    </source>
</evidence>
<sequence length="37" mass="4271">MNNNLAKEVNPNEPKPNVTVDSLFEKELNTKVRDSWV</sequence>
<dbReference type="AlphaFoldDB" id="S9QRG2"/>
<dbReference type="EMBL" id="ANAH02000018">
    <property type="protein sequence ID" value="EPX59193.1"/>
    <property type="molecule type" value="Genomic_DNA"/>
</dbReference>
<dbReference type="Proteomes" id="UP000011682">
    <property type="component" value="Unassembled WGS sequence"/>
</dbReference>
<proteinExistence type="predicted"/>
<accession>S9QRG2</accession>
<organism evidence="1 2">
    <name type="scientific">Cystobacter fuscus (strain ATCC 25194 / DSM 2262 / NBRC 100088 / M29)</name>
    <dbReference type="NCBI Taxonomy" id="1242864"/>
    <lineage>
        <taxon>Bacteria</taxon>
        <taxon>Pseudomonadati</taxon>
        <taxon>Myxococcota</taxon>
        <taxon>Myxococcia</taxon>
        <taxon>Myxococcales</taxon>
        <taxon>Cystobacterineae</taxon>
        <taxon>Archangiaceae</taxon>
        <taxon>Cystobacter</taxon>
    </lineage>
</organism>
<keyword evidence="2" id="KW-1185">Reference proteome</keyword>
<comment type="caution">
    <text evidence="1">The sequence shown here is derived from an EMBL/GenBank/DDBJ whole genome shotgun (WGS) entry which is preliminary data.</text>
</comment>
<name>S9QRG2_CYSF2</name>
<evidence type="ECO:0000313" key="1">
    <source>
        <dbReference type="EMBL" id="EPX59193.1"/>
    </source>
</evidence>
<reference evidence="1" key="1">
    <citation type="submission" date="2013-05" db="EMBL/GenBank/DDBJ databases">
        <title>Genome assembly of Cystobacter fuscus DSM 2262.</title>
        <authorList>
            <person name="Sharma G."/>
            <person name="Khatri I."/>
            <person name="Kaur C."/>
            <person name="Mayilraj S."/>
            <person name="Subramanian S."/>
        </authorList>
    </citation>
    <scope>NUCLEOTIDE SEQUENCE [LARGE SCALE GENOMIC DNA]</scope>
    <source>
        <strain evidence="1">DSM 2262</strain>
    </source>
</reference>
<protein>
    <submittedName>
        <fullName evidence="1">Uncharacterized protein</fullName>
    </submittedName>
</protein>